<dbReference type="CDD" id="cd00156">
    <property type="entry name" value="REC"/>
    <property type="match status" value="1"/>
</dbReference>
<dbReference type="InterPro" id="IPR008207">
    <property type="entry name" value="Sig_transdc_His_kin_Hpt_dom"/>
</dbReference>
<comment type="caution">
    <text evidence="6">The sequence shown here is derived from an EMBL/GenBank/DDBJ whole genome shotgun (WGS) entry which is preliminary data.</text>
</comment>
<dbReference type="InterPro" id="IPR050595">
    <property type="entry name" value="Bact_response_regulator"/>
</dbReference>
<dbReference type="EMBL" id="JASNFN010000004">
    <property type="protein sequence ID" value="MDP5182292.1"/>
    <property type="molecule type" value="Genomic_DNA"/>
</dbReference>
<organism evidence="6 7">
    <name type="scientific">Blastococcus carthaginiensis</name>
    <dbReference type="NCBI Taxonomy" id="3050034"/>
    <lineage>
        <taxon>Bacteria</taxon>
        <taxon>Bacillati</taxon>
        <taxon>Actinomycetota</taxon>
        <taxon>Actinomycetes</taxon>
        <taxon>Geodermatophilales</taxon>
        <taxon>Geodermatophilaceae</taxon>
        <taxon>Blastococcus</taxon>
    </lineage>
</organism>
<comment type="caution">
    <text evidence="3">Lacks conserved residue(s) required for the propagation of feature annotation.</text>
</comment>
<gene>
    <name evidence="6" type="ORF">QOZ88_06550</name>
</gene>
<evidence type="ECO:0000256" key="3">
    <source>
        <dbReference type="PROSITE-ProRule" id="PRU00169"/>
    </source>
</evidence>
<protein>
    <submittedName>
        <fullName evidence="6">Response regulator</fullName>
    </submittedName>
</protein>
<evidence type="ECO:0000256" key="2">
    <source>
        <dbReference type="PROSITE-ProRule" id="PRU00110"/>
    </source>
</evidence>
<evidence type="ECO:0000313" key="6">
    <source>
        <dbReference type="EMBL" id="MDP5182292.1"/>
    </source>
</evidence>
<dbReference type="Gene3D" id="1.20.120.160">
    <property type="entry name" value="HPT domain"/>
    <property type="match status" value="1"/>
</dbReference>
<feature type="domain" description="HPt" evidence="5">
    <location>
        <begin position="136"/>
        <end position="219"/>
    </location>
</feature>
<dbReference type="InterPro" id="IPR011006">
    <property type="entry name" value="CheY-like_superfamily"/>
</dbReference>
<keyword evidence="1 2" id="KW-0597">Phosphoprotein</keyword>
<accession>A0ABT9IAM9</accession>
<reference evidence="7" key="1">
    <citation type="submission" date="2023-05" db="EMBL/GenBank/DDBJ databases">
        <title>Draft genome of Pseudofrankia sp. BMG5.37.</title>
        <authorList>
            <person name="Gtari M."/>
            <person name="Ghodhbane F."/>
            <person name="Sbissi I."/>
        </authorList>
    </citation>
    <scope>NUCLEOTIDE SEQUENCE [LARGE SCALE GENOMIC DNA]</scope>
    <source>
        <strain evidence="7">BMG 814</strain>
    </source>
</reference>
<dbReference type="PROSITE" id="PS50110">
    <property type="entry name" value="RESPONSE_REGULATORY"/>
    <property type="match status" value="1"/>
</dbReference>
<dbReference type="Gene3D" id="3.40.50.2300">
    <property type="match status" value="1"/>
</dbReference>
<dbReference type="PANTHER" id="PTHR44591:SF25">
    <property type="entry name" value="CHEMOTAXIS TWO-COMPONENT RESPONSE REGULATOR"/>
    <property type="match status" value="1"/>
</dbReference>
<evidence type="ECO:0000313" key="7">
    <source>
        <dbReference type="Proteomes" id="UP001233673"/>
    </source>
</evidence>
<sequence length="219" mass="22497">MLTALVVDAGATARGQVADLLRLGGWHVREAAGPEDAVRLALVTDVDLVVTGLVLPGGPGAGMLRRIRRNGSRARFVVVAPHPTDEDRAEAAAAGALVTLAAPVTARALLDLLHARTTGPGAQAGYAAGADDDLVDAELMNRLQGIYADALPSRLSAIDRHTRAGDATAVAFAAHTLAGTSGQLGHPEVASICRQIAADARRGMLAHSRVARLHELAGV</sequence>
<proteinExistence type="predicted"/>
<feature type="modified residue" description="Phosphohistidine" evidence="2">
    <location>
        <position position="175"/>
    </location>
</feature>
<dbReference type="Pfam" id="PF00072">
    <property type="entry name" value="Response_reg"/>
    <property type="match status" value="1"/>
</dbReference>
<dbReference type="InterPro" id="IPR001789">
    <property type="entry name" value="Sig_transdc_resp-reg_receiver"/>
</dbReference>
<dbReference type="SUPFAM" id="SSF52172">
    <property type="entry name" value="CheY-like"/>
    <property type="match status" value="1"/>
</dbReference>
<dbReference type="Proteomes" id="UP001233673">
    <property type="component" value="Unassembled WGS sequence"/>
</dbReference>
<name>A0ABT9IAM9_9ACTN</name>
<feature type="domain" description="Response regulatory" evidence="4">
    <location>
        <begin position="3"/>
        <end position="117"/>
    </location>
</feature>
<evidence type="ECO:0000259" key="5">
    <source>
        <dbReference type="PROSITE" id="PS50894"/>
    </source>
</evidence>
<evidence type="ECO:0000259" key="4">
    <source>
        <dbReference type="PROSITE" id="PS50110"/>
    </source>
</evidence>
<dbReference type="PROSITE" id="PS50894">
    <property type="entry name" value="HPT"/>
    <property type="match status" value="1"/>
</dbReference>
<dbReference type="PANTHER" id="PTHR44591">
    <property type="entry name" value="STRESS RESPONSE REGULATOR PROTEIN 1"/>
    <property type="match status" value="1"/>
</dbReference>
<dbReference type="RefSeq" id="WP_305998988.1">
    <property type="nucleotide sequence ID" value="NZ_JASNFN010000004.1"/>
</dbReference>
<dbReference type="SUPFAM" id="SSF47226">
    <property type="entry name" value="Histidine-containing phosphotransfer domain, HPT domain"/>
    <property type="match status" value="1"/>
</dbReference>
<dbReference type="SMART" id="SM00448">
    <property type="entry name" value="REC"/>
    <property type="match status" value="1"/>
</dbReference>
<evidence type="ECO:0000256" key="1">
    <source>
        <dbReference type="ARBA" id="ARBA00022553"/>
    </source>
</evidence>
<dbReference type="Pfam" id="PF01627">
    <property type="entry name" value="Hpt"/>
    <property type="match status" value="1"/>
</dbReference>
<dbReference type="InterPro" id="IPR036641">
    <property type="entry name" value="HPT_dom_sf"/>
</dbReference>
<keyword evidence="7" id="KW-1185">Reference proteome</keyword>